<keyword evidence="4" id="KW-1185">Reference proteome</keyword>
<dbReference type="InterPro" id="IPR029787">
    <property type="entry name" value="Nucleotide_cyclase"/>
</dbReference>
<dbReference type="Proteomes" id="UP000242320">
    <property type="component" value="Unassembled WGS sequence"/>
</dbReference>
<evidence type="ECO:0000313" key="4">
    <source>
        <dbReference type="Proteomes" id="UP000242320"/>
    </source>
</evidence>
<evidence type="ECO:0000256" key="1">
    <source>
        <dbReference type="SAM" id="Phobius"/>
    </source>
</evidence>
<dbReference type="GO" id="GO:0052621">
    <property type="term" value="F:diguanylate cyclase activity"/>
    <property type="evidence" value="ECO:0007669"/>
    <property type="project" value="TreeGrafter"/>
</dbReference>
<proteinExistence type="predicted"/>
<keyword evidence="1" id="KW-0472">Membrane</keyword>
<feature type="domain" description="GGDEF" evidence="2">
    <location>
        <begin position="130"/>
        <end position="266"/>
    </location>
</feature>
<dbReference type="PROSITE" id="PS50887">
    <property type="entry name" value="GGDEF"/>
    <property type="match status" value="1"/>
</dbReference>
<keyword evidence="1" id="KW-0812">Transmembrane</keyword>
<dbReference type="SMART" id="SM00267">
    <property type="entry name" value="GGDEF"/>
    <property type="match status" value="1"/>
</dbReference>
<dbReference type="InterPro" id="IPR043128">
    <property type="entry name" value="Rev_trsase/Diguanyl_cyclase"/>
</dbReference>
<dbReference type="InterPro" id="IPR000160">
    <property type="entry name" value="GGDEF_dom"/>
</dbReference>
<dbReference type="AlphaFoldDB" id="A0A1X2LC03"/>
<dbReference type="PANTHER" id="PTHR45138">
    <property type="entry name" value="REGULATORY COMPONENTS OF SENSORY TRANSDUCTION SYSTEM"/>
    <property type="match status" value="1"/>
</dbReference>
<keyword evidence="1" id="KW-1133">Transmembrane helix</keyword>
<dbReference type="CDD" id="cd01949">
    <property type="entry name" value="GGDEF"/>
    <property type="match status" value="1"/>
</dbReference>
<reference evidence="3 4" key="1">
    <citation type="submission" date="2017-04" db="EMBL/GenBank/DDBJ databases">
        <title>The new phylogeny of genus Mycobacterium.</title>
        <authorList>
            <person name="Tortoli E."/>
            <person name="Trovato A."/>
            <person name="Cirillo D.M."/>
        </authorList>
    </citation>
    <scope>NUCLEOTIDE SEQUENCE [LARGE SCALE GENOMIC DNA]</scope>
    <source>
        <strain evidence="3 4">DSM 45247</strain>
    </source>
</reference>
<gene>
    <name evidence="3" type="ORF">B8W69_03630</name>
</gene>
<protein>
    <recommendedName>
        <fullName evidence="2">GGDEF domain-containing protein</fullName>
    </recommendedName>
</protein>
<organism evidence="3 4">
    <name type="scientific">Mycolicibacterium vulneris</name>
    <dbReference type="NCBI Taxonomy" id="547163"/>
    <lineage>
        <taxon>Bacteria</taxon>
        <taxon>Bacillati</taxon>
        <taxon>Actinomycetota</taxon>
        <taxon>Actinomycetes</taxon>
        <taxon>Mycobacteriales</taxon>
        <taxon>Mycobacteriaceae</taxon>
        <taxon>Mycolicibacterium</taxon>
    </lineage>
</organism>
<dbReference type="InterPro" id="IPR050469">
    <property type="entry name" value="Diguanylate_Cyclase"/>
</dbReference>
<name>A0A1X2LC03_9MYCO</name>
<evidence type="ECO:0000313" key="3">
    <source>
        <dbReference type="EMBL" id="OSC31549.1"/>
    </source>
</evidence>
<feature type="transmembrane region" description="Helical" evidence="1">
    <location>
        <begin position="66"/>
        <end position="89"/>
    </location>
</feature>
<accession>A0A1X2LC03</accession>
<dbReference type="NCBIfam" id="TIGR00254">
    <property type="entry name" value="GGDEF"/>
    <property type="match status" value="1"/>
</dbReference>
<feature type="transmembrane region" description="Helical" evidence="1">
    <location>
        <begin position="12"/>
        <end position="29"/>
    </location>
</feature>
<sequence>MVSTLNSHQLAALSGLNLLILVSVYIKFFDGPKLLATHTVWSLGWVLVFSYRIATGAHADPYLATAKALAGIAVWVATPIAVHFGIWVLRGGADSAMTDELTGLLNRRGLHLLLNGLVAGNPAHNAPADTTVMIMVIDLDRFKEINDTYGHVVGDDVLIRTARRIKAAMRNPALIARIGGQEFVVIDVVAPHHVTLIAERVRSVIAAPADHAHVTASIGVTTVSREQLTNPLHDTAASLEQAITRADHAMFTVKRQGGNATTIIADSSPLTPGSGPLNPA</sequence>
<dbReference type="SUPFAM" id="SSF55073">
    <property type="entry name" value="Nucleotide cyclase"/>
    <property type="match status" value="1"/>
</dbReference>
<evidence type="ECO:0000259" key="2">
    <source>
        <dbReference type="PROSITE" id="PS50887"/>
    </source>
</evidence>
<dbReference type="Gene3D" id="3.30.70.270">
    <property type="match status" value="1"/>
</dbReference>
<dbReference type="EMBL" id="NCXM01000003">
    <property type="protein sequence ID" value="OSC31549.1"/>
    <property type="molecule type" value="Genomic_DNA"/>
</dbReference>
<dbReference type="PANTHER" id="PTHR45138:SF9">
    <property type="entry name" value="DIGUANYLATE CYCLASE DGCM-RELATED"/>
    <property type="match status" value="1"/>
</dbReference>
<dbReference type="Pfam" id="PF00990">
    <property type="entry name" value="GGDEF"/>
    <property type="match status" value="1"/>
</dbReference>
<comment type="caution">
    <text evidence="3">The sequence shown here is derived from an EMBL/GenBank/DDBJ whole genome shotgun (WGS) entry which is preliminary data.</text>
</comment>
<feature type="transmembrane region" description="Helical" evidence="1">
    <location>
        <begin position="35"/>
        <end position="54"/>
    </location>
</feature>